<gene>
    <name evidence="2" type="ORF">ACFOPH_05060</name>
</gene>
<dbReference type="RefSeq" id="WP_379733944.1">
    <property type="nucleotide sequence ID" value="NZ_JBHRVV010000001.1"/>
</dbReference>
<evidence type="ECO:0000313" key="3">
    <source>
        <dbReference type="Proteomes" id="UP001595665"/>
    </source>
</evidence>
<dbReference type="Pfam" id="PF06127">
    <property type="entry name" value="Mpo1-like"/>
    <property type="match status" value="1"/>
</dbReference>
<reference evidence="3" key="1">
    <citation type="journal article" date="2019" name="Int. J. Syst. Evol. Microbiol.">
        <title>The Global Catalogue of Microorganisms (GCM) 10K type strain sequencing project: providing services to taxonomists for standard genome sequencing and annotation.</title>
        <authorList>
            <consortium name="The Broad Institute Genomics Platform"/>
            <consortium name="The Broad Institute Genome Sequencing Center for Infectious Disease"/>
            <person name="Wu L."/>
            <person name="Ma J."/>
        </authorList>
    </citation>
    <scope>NUCLEOTIDE SEQUENCE [LARGE SCALE GENOMIC DNA]</scope>
    <source>
        <strain evidence="3">CCM 7480</strain>
    </source>
</reference>
<keyword evidence="3" id="KW-1185">Reference proteome</keyword>
<evidence type="ECO:0000256" key="1">
    <source>
        <dbReference type="SAM" id="Phobius"/>
    </source>
</evidence>
<name>A0ABV7PHJ1_9BURK</name>
<dbReference type="Proteomes" id="UP001595665">
    <property type="component" value="Unassembled WGS sequence"/>
</dbReference>
<protein>
    <submittedName>
        <fullName evidence="2">Mpo1-like protein</fullName>
    </submittedName>
</protein>
<evidence type="ECO:0000313" key="2">
    <source>
        <dbReference type="EMBL" id="MFC3457615.1"/>
    </source>
</evidence>
<dbReference type="InterPro" id="IPR009305">
    <property type="entry name" value="Mpo1-like"/>
</dbReference>
<keyword evidence="1" id="KW-1133">Transmembrane helix</keyword>
<sequence length="101" mass="11684">MKARYTGFAEFYPYYLSQHADRRCRRAHFVGTSLALLAVLAALLSGNAWWGLGALVLGYGGAWIGHFRYEKNRPATFDQPWLSFKADWVMYWQMLTGKLSW</sequence>
<feature type="transmembrane region" description="Helical" evidence="1">
    <location>
        <begin position="50"/>
        <end position="69"/>
    </location>
</feature>
<keyword evidence="1" id="KW-0812">Transmembrane</keyword>
<dbReference type="PANTHER" id="PTHR34205">
    <property type="entry name" value="TRANSMEMBRANE PROTEIN"/>
    <property type="match status" value="1"/>
</dbReference>
<dbReference type="EMBL" id="JBHRVV010000001">
    <property type="protein sequence ID" value="MFC3457615.1"/>
    <property type="molecule type" value="Genomic_DNA"/>
</dbReference>
<feature type="transmembrane region" description="Helical" evidence="1">
    <location>
        <begin position="27"/>
        <end position="44"/>
    </location>
</feature>
<accession>A0ABV7PHJ1</accession>
<organism evidence="2 3">
    <name type="scientific">Massilia haematophila</name>
    <dbReference type="NCBI Taxonomy" id="457923"/>
    <lineage>
        <taxon>Bacteria</taxon>
        <taxon>Pseudomonadati</taxon>
        <taxon>Pseudomonadota</taxon>
        <taxon>Betaproteobacteria</taxon>
        <taxon>Burkholderiales</taxon>
        <taxon>Oxalobacteraceae</taxon>
        <taxon>Telluria group</taxon>
        <taxon>Massilia</taxon>
    </lineage>
</organism>
<dbReference type="PANTHER" id="PTHR34205:SF2">
    <property type="entry name" value="DUF962 DOMAIN-CONTAINING PROTEIN"/>
    <property type="match status" value="1"/>
</dbReference>
<keyword evidence="1" id="KW-0472">Membrane</keyword>
<proteinExistence type="predicted"/>
<comment type="caution">
    <text evidence="2">The sequence shown here is derived from an EMBL/GenBank/DDBJ whole genome shotgun (WGS) entry which is preliminary data.</text>
</comment>